<dbReference type="AlphaFoldDB" id="A0A380NIS7"/>
<organism evidence="3 4">
    <name type="scientific">Veillonella criceti</name>
    <dbReference type="NCBI Taxonomy" id="103891"/>
    <lineage>
        <taxon>Bacteria</taxon>
        <taxon>Bacillati</taxon>
        <taxon>Bacillota</taxon>
        <taxon>Negativicutes</taxon>
        <taxon>Veillonellales</taxon>
        <taxon>Veillonellaceae</taxon>
        <taxon>Veillonella</taxon>
    </lineage>
</organism>
<evidence type="ECO:0000313" key="3">
    <source>
        <dbReference type="EMBL" id="SUP41745.1"/>
    </source>
</evidence>
<dbReference type="OrthoDB" id="9812754at2"/>
<dbReference type="InterPro" id="IPR050744">
    <property type="entry name" value="AI-2_Isomerase_LsrG"/>
</dbReference>
<feature type="signal peptide" evidence="1">
    <location>
        <begin position="1"/>
        <end position="23"/>
    </location>
</feature>
<dbReference type="PROSITE" id="PS51725">
    <property type="entry name" value="ABM"/>
    <property type="match status" value="1"/>
</dbReference>
<reference evidence="3 4" key="1">
    <citation type="submission" date="2018-06" db="EMBL/GenBank/DDBJ databases">
        <authorList>
            <consortium name="Pathogen Informatics"/>
            <person name="Doyle S."/>
        </authorList>
    </citation>
    <scope>NUCLEOTIDE SEQUENCE [LARGE SCALE GENOMIC DNA]</scope>
    <source>
        <strain evidence="3 4">NCTC12020</strain>
    </source>
</reference>
<dbReference type="SUPFAM" id="SSF54909">
    <property type="entry name" value="Dimeric alpha+beta barrel"/>
    <property type="match status" value="2"/>
</dbReference>
<dbReference type="InterPro" id="IPR011008">
    <property type="entry name" value="Dimeric_a/b-barrel"/>
</dbReference>
<feature type="domain" description="ABM" evidence="2">
    <location>
        <begin position="148"/>
        <end position="237"/>
    </location>
</feature>
<evidence type="ECO:0000256" key="1">
    <source>
        <dbReference type="SAM" id="SignalP"/>
    </source>
</evidence>
<dbReference type="PANTHER" id="PTHR33336:SF3">
    <property type="entry name" value="ABM DOMAIN-CONTAINING PROTEIN"/>
    <property type="match status" value="1"/>
</dbReference>
<keyword evidence="1" id="KW-0732">Signal</keyword>
<evidence type="ECO:0000259" key="2">
    <source>
        <dbReference type="PROSITE" id="PS51725"/>
    </source>
</evidence>
<dbReference type="InterPro" id="IPR007138">
    <property type="entry name" value="ABM_dom"/>
</dbReference>
<accession>A0A380NIS7</accession>
<evidence type="ECO:0000313" key="4">
    <source>
        <dbReference type="Proteomes" id="UP000255367"/>
    </source>
</evidence>
<proteinExistence type="predicted"/>
<protein>
    <submittedName>
        <fullName evidence="3">Autoinducer-2 (AI-2) modifying protein LsrG</fullName>
    </submittedName>
</protein>
<dbReference type="EMBL" id="UHIO01000001">
    <property type="protein sequence ID" value="SUP41745.1"/>
    <property type="molecule type" value="Genomic_DNA"/>
</dbReference>
<sequence>MKKYWKMLATTSLLCLMMATGSAKSTTVEPEVPDNIPVYNLFTFEVDQAVQPAFYDNGYQNFTKSLANESGTWAMNASTDKTNSNLVYVAEIYENNKAYEIHKKSPQYNAFIDAVGRHLNSRTFYALEPVALLTKEDSLALVNDTQVLVNLAMVKVKPGYNEDFSRVVVDEMKQSIADEPGVLAMYAGQVKGDKNTWYFYEIYANKEAYEKHRNTWAFKWYISETKDMLTDKSITSMEAKLLMHKGAINYEVNK</sequence>
<dbReference type="Pfam" id="PF03992">
    <property type="entry name" value="ABM"/>
    <property type="match status" value="2"/>
</dbReference>
<name>A0A380NIS7_9FIRM</name>
<gene>
    <name evidence="3" type="ORF">NCTC12020_00657</name>
</gene>
<dbReference type="Proteomes" id="UP000255367">
    <property type="component" value="Unassembled WGS sequence"/>
</dbReference>
<dbReference type="PANTHER" id="PTHR33336">
    <property type="entry name" value="QUINOL MONOOXYGENASE YGIN-RELATED"/>
    <property type="match status" value="1"/>
</dbReference>
<dbReference type="GO" id="GO:0003824">
    <property type="term" value="F:catalytic activity"/>
    <property type="evidence" value="ECO:0007669"/>
    <property type="project" value="TreeGrafter"/>
</dbReference>
<keyword evidence="4" id="KW-1185">Reference proteome</keyword>
<dbReference type="RefSeq" id="WP_115309887.1">
    <property type="nucleotide sequence ID" value="NZ_UHIO01000001.1"/>
</dbReference>
<feature type="chain" id="PRO_5016665794" evidence="1">
    <location>
        <begin position="24"/>
        <end position="254"/>
    </location>
</feature>
<dbReference type="Gene3D" id="3.30.70.100">
    <property type="match status" value="1"/>
</dbReference>